<evidence type="ECO:0000256" key="1">
    <source>
        <dbReference type="SAM" id="MobiDB-lite"/>
    </source>
</evidence>
<dbReference type="GO" id="GO:0006950">
    <property type="term" value="P:response to stress"/>
    <property type="evidence" value="ECO:0007669"/>
    <property type="project" value="TreeGrafter"/>
</dbReference>
<dbReference type="EMBL" id="DXFD01000081">
    <property type="protein sequence ID" value="HIX47077.1"/>
    <property type="molecule type" value="Genomic_DNA"/>
</dbReference>
<protein>
    <submittedName>
        <fullName evidence="3">MarR family winged helix-turn-helix transcriptional regulator</fullName>
    </submittedName>
</protein>
<dbReference type="InterPro" id="IPR039422">
    <property type="entry name" value="MarR/SlyA-like"/>
</dbReference>
<dbReference type="Gene3D" id="1.10.10.10">
    <property type="entry name" value="Winged helix-like DNA-binding domain superfamily/Winged helix DNA-binding domain"/>
    <property type="match status" value="1"/>
</dbReference>
<evidence type="ECO:0000259" key="2">
    <source>
        <dbReference type="PROSITE" id="PS50995"/>
    </source>
</evidence>
<reference evidence="3" key="1">
    <citation type="journal article" date="2021" name="PeerJ">
        <title>Extensive microbial diversity within the chicken gut microbiome revealed by metagenomics and culture.</title>
        <authorList>
            <person name="Gilroy R."/>
            <person name="Ravi A."/>
            <person name="Getino M."/>
            <person name="Pursley I."/>
            <person name="Horton D.L."/>
            <person name="Alikhan N.F."/>
            <person name="Baker D."/>
            <person name="Gharbi K."/>
            <person name="Hall N."/>
            <person name="Watson M."/>
            <person name="Adriaenssens E.M."/>
            <person name="Foster-Nyarko E."/>
            <person name="Jarju S."/>
            <person name="Secka A."/>
            <person name="Antonio M."/>
            <person name="Oren A."/>
            <person name="Chaudhuri R.R."/>
            <person name="La Ragione R."/>
            <person name="Hildebrand F."/>
            <person name="Pallen M.J."/>
        </authorList>
    </citation>
    <scope>NUCLEOTIDE SEQUENCE</scope>
    <source>
        <strain evidence="3">26628</strain>
    </source>
</reference>
<evidence type="ECO:0000313" key="3">
    <source>
        <dbReference type="EMBL" id="HIX47077.1"/>
    </source>
</evidence>
<dbReference type="InterPro" id="IPR027395">
    <property type="entry name" value="WH_DNA-bd_dom"/>
</dbReference>
<comment type="caution">
    <text evidence="3">The sequence shown here is derived from an EMBL/GenBank/DDBJ whole genome shotgun (WGS) entry which is preliminary data.</text>
</comment>
<dbReference type="SUPFAM" id="SSF46785">
    <property type="entry name" value="Winged helix' DNA-binding domain"/>
    <property type="match status" value="1"/>
</dbReference>
<gene>
    <name evidence="3" type="ORF">H9737_05240</name>
</gene>
<dbReference type="PANTHER" id="PTHR33164:SF43">
    <property type="entry name" value="HTH-TYPE TRANSCRIPTIONAL REPRESSOR YETL"/>
    <property type="match status" value="1"/>
</dbReference>
<dbReference type="InterPro" id="IPR036388">
    <property type="entry name" value="WH-like_DNA-bd_sf"/>
</dbReference>
<sequence length="155" mass="17064">MERAKLRDGFLRQLWRLNKLDVIAVLREFLEGETAALYYLCGAGAGGATPSQLSEALEVSRARAANILRALREKGYVEMDVSADDRRKMDVRCTAAGRRCFEQKYDFLLRCLDKYVDVLGEEDILALTRLLQKAADGAPGPGEGCAPGPGEDAPR</sequence>
<dbReference type="Proteomes" id="UP000824249">
    <property type="component" value="Unassembled WGS sequence"/>
</dbReference>
<proteinExistence type="predicted"/>
<name>A0A9D2AQZ6_9FIRM</name>
<feature type="domain" description="HTH marR-type" evidence="2">
    <location>
        <begin position="1"/>
        <end position="136"/>
    </location>
</feature>
<organism evidence="3 4">
    <name type="scientific">Candidatus Borkfalkia faecigallinarum</name>
    <dbReference type="NCBI Taxonomy" id="2838509"/>
    <lineage>
        <taxon>Bacteria</taxon>
        <taxon>Bacillati</taxon>
        <taxon>Bacillota</taxon>
        <taxon>Clostridia</taxon>
        <taxon>Christensenellales</taxon>
        <taxon>Christensenellaceae</taxon>
        <taxon>Candidatus Borkfalkia</taxon>
    </lineage>
</organism>
<dbReference type="PRINTS" id="PR00598">
    <property type="entry name" value="HTHMARR"/>
</dbReference>
<dbReference type="PROSITE" id="PS50995">
    <property type="entry name" value="HTH_MARR_2"/>
    <property type="match status" value="1"/>
</dbReference>
<dbReference type="AlphaFoldDB" id="A0A9D2AQZ6"/>
<evidence type="ECO:0000313" key="4">
    <source>
        <dbReference type="Proteomes" id="UP000824249"/>
    </source>
</evidence>
<reference evidence="3" key="2">
    <citation type="submission" date="2021-04" db="EMBL/GenBank/DDBJ databases">
        <authorList>
            <person name="Gilroy R."/>
        </authorList>
    </citation>
    <scope>NUCLEOTIDE SEQUENCE</scope>
    <source>
        <strain evidence="3">26628</strain>
    </source>
</reference>
<dbReference type="Pfam" id="PF13601">
    <property type="entry name" value="HTH_34"/>
    <property type="match status" value="1"/>
</dbReference>
<dbReference type="GO" id="GO:0003700">
    <property type="term" value="F:DNA-binding transcription factor activity"/>
    <property type="evidence" value="ECO:0007669"/>
    <property type="project" value="InterPro"/>
</dbReference>
<dbReference type="InterPro" id="IPR000835">
    <property type="entry name" value="HTH_MarR-typ"/>
</dbReference>
<dbReference type="SMART" id="SM00347">
    <property type="entry name" value="HTH_MARR"/>
    <property type="match status" value="1"/>
</dbReference>
<dbReference type="PANTHER" id="PTHR33164">
    <property type="entry name" value="TRANSCRIPTIONAL REGULATOR, MARR FAMILY"/>
    <property type="match status" value="1"/>
</dbReference>
<dbReference type="InterPro" id="IPR036390">
    <property type="entry name" value="WH_DNA-bd_sf"/>
</dbReference>
<feature type="region of interest" description="Disordered" evidence="1">
    <location>
        <begin position="136"/>
        <end position="155"/>
    </location>
</feature>
<accession>A0A9D2AQZ6</accession>